<name>Q10JG6_ORYSJ</name>
<proteinExistence type="predicted"/>
<dbReference type="Proteomes" id="UP000000763">
    <property type="component" value="Chromosome 3"/>
</dbReference>
<dbReference type="CDD" id="cd09272">
    <property type="entry name" value="RNase_HI_RT_Ty1"/>
    <property type="match status" value="1"/>
</dbReference>
<dbReference type="AlphaFoldDB" id="Q10JG6"/>
<reference evidence="2" key="2">
    <citation type="journal article" date="2008" name="Nucleic Acids Res.">
        <title>The rice annotation project database (RAP-DB): 2008 update.</title>
        <authorList>
            <consortium name="The rice annotation project (RAP)"/>
        </authorList>
    </citation>
    <scope>GENOME REANNOTATION</scope>
    <source>
        <strain evidence="2">cv. Nipponbare</strain>
    </source>
</reference>
<gene>
    <name evidence="1" type="primary">OSJNBb0021K20.12</name>
</gene>
<protein>
    <recommendedName>
        <fullName evidence="3">Retrotransposon protein, putative, unclassified</fullName>
    </recommendedName>
</protein>
<dbReference type="EMBL" id="AC135598">
    <property type="protein sequence ID" value="AAT85015.1"/>
    <property type="molecule type" value="Genomic_DNA"/>
</dbReference>
<organism evidence="1 2">
    <name type="scientific">Oryza sativa subsp. japonica</name>
    <name type="common">Rice</name>
    <dbReference type="NCBI Taxonomy" id="39947"/>
    <lineage>
        <taxon>Eukaryota</taxon>
        <taxon>Viridiplantae</taxon>
        <taxon>Streptophyta</taxon>
        <taxon>Embryophyta</taxon>
        <taxon>Tracheophyta</taxon>
        <taxon>Spermatophyta</taxon>
        <taxon>Magnoliopsida</taxon>
        <taxon>Liliopsida</taxon>
        <taxon>Poales</taxon>
        <taxon>Poaceae</taxon>
        <taxon>BOP clade</taxon>
        <taxon>Oryzoideae</taxon>
        <taxon>Oryzeae</taxon>
        <taxon>Oryzinae</taxon>
        <taxon>Oryza</taxon>
        <taxon>Oryza sativa</taxon>
    </lineage>
</organism>
<evidence type="ECO:0000313" key="2">
    <source>
        <dbReference type="Proteomes" id="UP000000763"/>
    </source>
</evidence>
<evidence type="ECO:0000313" key="1">
    <source>
        <dbReference type="EMBL" id="AAT85015.1"/>
    </source>
</evidence>
<evidence type="ECO:0008006" key="3">
    <source>
        <dbReference type="Google" id="ProtNLM"/>
    </source>
</evidence>
<reference evidence="2" key="1">
    <citation type="journal article" date="2005" name="Nature">
        <title>The map-based sequence of the rice genome.</title>
        <authorList>
            <consortium name="International rice genome sequencing project (IRGSP)"/>
            <person name="Matsumoto T."/>
            <person name="Wu J."/>
            <person name="Kanamori H."/>
            <person name="Katayose Y."/>
            <person name="Fujisawa M."/>
            <person name="Namiki N."/>
            <person name="Mizuno H."/>
            <person name="Yamamoto K."/>
            <person name="Antonio B.A."/>
            <person name="Baba T."/>
            <person name="Sakata K."/>
            <person name="Nagamura Y."/>
            <person name="Aoki H."/>
            <person name="Arikawa K."/>
            <person name="Arita K."/>
            <person name="Bito T."/>
            <person name="Chiden Y."/>
            <person name="Fujitsuka N."/>
            <person name="Fukunaka R."/>
            <person name="Hamada M."/>
            <person name="Harada C."/>
            <person name="Hayashi A."/>
            <person name="Hijishita S."/>
            <person name="Honda M."/>
            <person name="Hosokawa S."/>
            <person name="Ichikawa Y."/>
            <person name="Idonuma A."/>
            <person name="Iijima M."/>
            <person name="Ikeda M."/>
            <person name="Ikeno M."/>
            <person name="Ito K."/>
            <person name="Ito S."/>
            <person name="Ito T."/>
            <person name="Ito Y."/>
            <person name="Ito Y."/>
            <person name="Iwabuchi A."/>
            <person name="Kamiya K."/>
            <person name="Karasawa W."/>
            <person name="Kurita K."/>
            <person name="Katagiri S."/>
            <person name="Kikuta A."/>
            <person name="Kobayashi H."/>
            <person name="Kobayashi N."/>
            <person name="Machita K."/>
            <person name="Maehara T."/>
            <person name="Masukawa M."/>
            <person name="Mizubayashi T."/>
            <person name="Mukai Y."/>
            <person name="Nagasaki H."/>
            <person name="Nagata Y."/>
            <person name="Naito S."/>
            <person name="Nakashima M."/>
            <person name="Nakama Y."/>
            <person name="Nakamichi Y."/>
            <person name="Nakamura M."/>
            <person name="Meguro A."/>
            <person name="Negishi M."/>
            <person name="Ohta I."/>
            <person name="Ohta T."/>
            <person name="Okamoto M."/>
            <person name="Ono N."/>
            <person name="Saji S."/>
            <person name="Sakaguchi M."/>
            <person name="Sakai K."/>
            <person name="Shibata M."/>
            <person name="Shimokawa T."/>
            <person name="Song J."/>
            <person name="Takazaki Y."/>
            <person name="Terasawa K."/>
            <person name="Tsugane M."/>
            <person name="Tsuji K."/>
            <person name="Ueda S."/>
            <person name="Waki K."/>
            <person name="Yamagata H."/>
            <person name="Yamamoto M."/>
            <person name="Yamamoto S."/>
            <person name="Yamane H."/>
            <person name="Yoshiki S."/>
            <person name="Yoshihara R."/>
            <person name="Yukawa K."/>
            <person name="Zhong H."/>
            <person name="Yano M."/>
            <person name="Yuan Q."/>
            <person name="Ouyang S."/>
            <person name="Liu J."/>
            <person name="Jones K.M."/>
            <person name="Gansberger K."/>
            <person name="Moffat K."/>
            <person name="Hill J."/>
            <person name="Bera J."/>
            <person name="Fadrosh D."/>
            <person name="Jin S."/>
            <person name="Johri S."/>
            <person name="Kim M."/>
            <person name="Overton L."/>
            <person name="Reardon M."/>
            <person name="Tsitrin T."/>
            <person name="Vuong H."/>
            <person name="Weaver B."/>
            <person name="Ciecko A."/>
            <person name="Tallon L."/>
            <person name="Jackson J."/>
            <person name="Pai G."/>
            <person name="Aken S.V."/>
            <person name="Utterback T."/>
            <person name="Reidmuller S."/>
            <person name="Feldblyum T."/>
            <person name="Hsiao J."/>
            <person name="Zismann V."/>
            <person name="Iobst S."/>
            <person name="de Vazeille A.R."/>
            <person name="Buell C.R."/>
            <person name="Ying K."/>
            <person name="Li Y."/>
            <person name="Lu T."/>
            <person name="Huang Y."/>
            <person name="Zhao Q."/>
            <person name="Feng Q."/>
            <person name="Zhang L."/>
            <person name="Zhu J."/>
            <person name="Weng Q."/>
            <person name="Mu J."/>
            <person name="Lu Y."/>
            <person name="Fan D."/>
            <person name="Liu Y."/>
            <person name="Guan J."/>
            <person name="Zhang Y."/>
            <person name="Yu S."/>
            <person name="Liu X."/>
            <person name="Zhang Y."/>
            <person name="Hong G."/>
            <person name="Han B."/>
            <person name="Choisne N."/>
            <person name="Demange N."/>
            <person name="Orjeda G."/>
            <person name="Samain S."/>
            <person name="Cattolico L."/>
            <person name="Pelletier E."/>
            <person name="Couloux A."/>
            <person name="Segurens B."/>
            <person name="Wincker P."/>
            <person name="D'Hont A."/>
            <person name="Scarpelli C."/>
            <person name="Weissenbach J."/>
            <person name="Salanoubat M."/>
            <person name="Quetier F."/>
            <person name="Yu Y."/>
            <person name="Kim H.R."/>
            <person name="Rambo T."/>
            <person name="Currie J."/>
            <person name="Collura K."/>
            <person name="Luo M."/>
            <person name="Yang T."/>
            <person name="Ammiraju J.S.S."/>
            <person name="Engler F."/>
            <person name="Soderlund C."/>
            <person name="Wing R.A."/>
            <person name="Palmer L.E."/>
            <person name="de la Bastide M."/>
            <person name="Spiegel L."/>
            <person name="Nascimento L."/>
            <person name="Zutavern T."/>
            <person name="O'Shaughnessy A."/>
            <person name="Dike S."/>
            <person name="Dedhia N."/>
            <person name="Preston R."/>
            <person name="Balija V."/>
            <person name="McCombie W.R."/>
            <person name="Chow T."/>
            <person name="Chen H."/>
            <person name="Chung M."/>
            <person name="Chen C."/>
            <person name="Shaw J."/>
            <person name="Wu H."/>
            <person name="Hsiao K."/>
            <person name="Chao Y."/>
            <person name="Chu M."/>
            <person name="Cheng C."/>
            <person name="Hour A."/>
            <person name="Lee P."/>
            <person name="Lin S."/>
            <person name="Lin Y."/>
            <person name="Liou J."/>
            <person name="Liu S."/>
            <person name="Hsing Y."/>
            <person name="Raghuvanshi S."/>
            <person name="Mohanty A."/>
            <person name="Bharti A.K."/>
            <person name="Gaur A."/>
            <person name="Gupta V."/>
            <person name="Kumar D."/>
            <person name="Ravi V."/>
            <person name="Vij S."/>
            <person name="Kapur A."/>
            <person name="Khurana P."/>
            <person name="Khurana P."/>
            <person name="Khurana J.P."/>
            <person name="Tyagi A.K."/>
            <person name="Gaikwad K."/>
            <person name="Singh A."/>
            <person name="Dalal V."/>
            <person name="Srivastava S."/>
            <person name="Dixit A."/>
            <person name="Pal A.K."/>
            <person name="Ghazi I.A."/>
            <person name="Yadav M."/>
            <person name="Pandit A."/>
            <person name="Bhargava A."/>
            <person name="Sureshbabu K."/>
            <person name="Batra K."/>
            <person name="Sharma T.R."/>
            <person name="Mohapatra T."/>
            <person name="Singh N.K."/>
            <person name="Messing J."/>
            <person name="Nelson A.B."/>
            <person name="Fuks G."/>
            <person name="Kavchok S."/>
            <person name="Keizer G."/>
            <person name="Linton E."/>
            <person name="Llaca V."/>
            <person name="Song R."/>
            <person name="Tanyolac B."/>
            <person name="Young S."/>
            <person name="Ho-Il K."/>
            <person name="Hahn J.H."/>
            <person name="Sangsakoo G."/>
            <person name="Vanavichit A."/>
            <person name="de Mattos Luiz.A.T."/>
            <person name="Zimmer P.D."/>
            <person name="Malone G."/>
            <person name="Dellagostin O."/>
            <person name="de Oliveira A.C."/>
            <person name="Bevan M."/>
            <person name="Bancroft I."/>
            <person name="Minx P."/>
            <person name="Cordum H."/>
            <person name="Wilson R."/>
            <person name="Cheng Z."/>
            <person name="Jin W."/>
            <person name="Jiang J."/>
            <person name="Leong S.A."/>
            <person name="Iwama H."/>
            <person name="Gojobori T."/>
            <person name="Itoh T."/>
            <person name="Niimura Y."/>
            <person name="Fujii Y."/>
            <person name="Habara T."/>
            <person name="Sakai H."/>
            <person name="Sato Y."/>
            <person name="Wilson G."/>
            <person name="Kumar K."/>
            <person name="McCouch S."/>
            <person name="Juretic N."/>
            <person name="Hoen D."/>
            <person name="Wright S."/>
            <person name="Bruskiewich R."/>
            <person name="Bureau T."/>
            <person name="Miyao A."/>
            <person name="Hirochika H."/>
            <person name="Nishikawa T."/>
            <person name="Kadowaki K."/>
            <person name="Sugiura M."/>
            <person name="Burr B."/>
            <person name="Sasaki T."/>
        </authorList>
    </citation>
    <scope>NUCLEOTIDE SEQUENCE [LARGE SCALE GENOMIC DNA]</scope>
    <source>
        <strain evidence="2">cv. Nipponbare</strain>
    </source>
</reference>
<sequence>MWRRKHEVGIAHRQEIVNRGDEIDGDNEDVAEATTSLVIILAMTERDQKTGPGVAEGDRRDWRGWLVHGGRQAYAQAACYSAEINAWEARCKQYRIYPGYAGWHDGDIWKSTSLKRKREDYLGNSLDDSKQRKNPISLGKTTEMTREKVEHCCRWNQEEEIMGIAESLEDGGSGVDSSGGLRAVYLSTNPVQHQWTKYVEIDLHFVRDRVAAGAVRVLHVPTTSQFADIFTKGLPTTVFSESRSSLNVRQADAVTAGGC</sequence>
<accession>Q10JG6</accession>